<sequence>MAFIQILILAAVLFWFAQLRKLSVNYRNARKTGLRVICAPLDPYSLSFQVLTGLFRPVIMQLPDFLTLGIKVMDFEWSWKAGDTVHKELGLNFIIATPSGNVLVTADPVALAYMLQRRKEFIKPDLYSELNVGVDEYSEIMDIFGRNVDTVNGEEWARQRKLTAPCFNERVSGLVWDESLRQARSMLSSWLSSPDNKVSNMPDDTRTVALHVLSAAGLGISHDFSAGMGKPAKNHSMSHRESLMTILHNLVTVLLVSQMGDLAPLLPKKLQNIRLAIKEFGQYMDEMIAHERDAMEKDQGLSKPNLISTLIRTSDQSKDEGVNSTVRLTDEEIKGNIFIFNFAGHDTTANTLAYAISLLAVYPEIQEWVAEEVDQVLGKEDYPIYEEAYPKLKRVQAVMYETLRLYGPAPLVPRGILNPNTPIHLTNPNDPLTPTIIIPPPNTQISLNYHGSHTSSSVFPTPQSFTPSRWIQANEHLNDEVLLPAPLGYQAWSLGPRVCPGMKFSQVEFTAVLATVLRGSRVEPSTESNPKGKKVADLEVCRKEVLALVRDSGLFGGTLSMRKPGDLCLKIVGR</sequence>
<keyword evidence="2" id="KW-1185">Reference proteome</keyword>
<name>A0ACB6RIB7_9PLEO</name>
<reference evidence="1" key="1">
    <citation type="journal article" date="2020" name="Stud. Mycol.">
        <title>101 Dothideomycetes genomes: a test case for predicting lifestyles and emergence of pathogens.</title>
        <authorList>
            <person name="Haridas S."/>
            <person name="Albert R."/>
            <person name="Binder M."/>
            <person name="Bloem J."/>
            <person name="Labutti K."/>
            <person name="Salamov A."/>
            <person name="Andreopoulos B."/>
            <person name="Baker S."/>
            <person name="Barry K."/>
            <person name="Bills G."/>
            <person name="Bluhm B."/>
            <person name="Cannon C."/>
            <person name="Castanera R."/>
            <person name="Culley D."/>
            <person name="Daum C."/>
            <person name="Ezra D."/>
            <person name="Gonzalez J."/>
            <person name="Henrissat B."/>
            <person name="Kuo A."/>
            <person name="Liang C."/>
            <person name="Lipzen A."/>
            <person name="Lutzoni F."/>
            <person name="Magnuson J."/>
            <person name="Mondo S."/>
            <person name="Nolan M."/>
            <person name="Ohm R."/>
            <person name="Pangilinan J."/>
            <person name="Park H.-J."/>
            <person name="Ramirez L."/>
            <person name="Alfaro M."/>
            <person name="Sun H."/>
            <person name="Tritt A."/>
            <person name="Yoshinaga Y."/>
            <person name="Zwiers L.-H."/>
            <person name="Turgeon B."/>
            <person name="Goodwin S."/>
            <person name="Spatafora J."/>
            <person name="Crous P."/>
            <person name="Grigoriev I."/>
        </authorList>
    </citation>
    <scope>NUCLEOTIDE SEQUENCE</scope>
    <source>
        <strain evidence="1">ATCC 200398</strain>
    </source>
</reference>
<protein>
    <submittedName>
        <fullName evidence="1">Cytochrome P450</fullName>
    </submittedName>
</protein>
<organism evidence="1 2">
    <name type="scientific">Lindgomyces ingoldianus</name>
    <dbReference type="NCBI Taxonomy" id="673940"/>
    <lineage>
        <taxon>Eukaryota</taxon>
        <taxon>Fungi</taxon>
        <taxon>Dikarya</taxon>
        <taxon>Ascomycota</taxon>
        <taxon>Pezizomycotina</taxon>
        <taxon>Dothideomycetes</taxon>
        <taxon>Pleosporomycetidae</taxon>
        <taxon>Pleosporales</taxon>
        <taxon>Lindgomycetaceae</taxon>
        <taxon>Lindgomyces</taxon>
    </lineage>
</organism>
<evidence type="ECO:0000313" key="2">
    <source>
        <dbReference type="Proteomes" id="UP000799755"/>
    </source>
</evidence>
<comment type="caution">
    <text evidence="1">The sequence shown here is derived from an EMBL/GenBank/DDBJ whole genome shotgun (WGS) entry which is preliminary data.</text>
</comment>
<accession>A0ACB6RIB7</accession>
<gene>
    <name evidence="1" type="ORF">BDR25DRAFT_365397</name>
</gene>
<proteinExistence type="predicted"/>
<dbReference type="EMBL" id="MU003492">
    <property type="protein sequence ID" value="KAF2478257.1"/>
    <property type="molecule type" value="Genomic_DNA"/>
</dbReference>
<evidence type="ECO:0000313" key="1">
    <source>
        <dbReference type="EMBL" id="KAF2478257.1"/>
    </source>
</evidence>
<dbReference type="Proteomes" id="UP000799755">
    <property type="component" value="Unassembled WGS sequence"/>
</dbReference>